<accession>A0AAV9ZZB9</accession>
<dbReference type="AlphaFoldDB" id="A0AAV9ZZB9"/>
<feature type="transmembrane region" description="Helical" evidence="1">
    <location>
        <begin position="20"/>
        <end position="41"/>
    </location>
</feature>
<dbReference type="Proteomes" id="UP001362999">
    <property type="component" value="Unassembled WGS sequence"/>
</dbReference>
<feature type="transmembrane region" description="Helical" evidence="1">
    <location>
        <begin position="61"/>
        <end position="84"/>
    </location>
</feature>
<evidence type="ECO:0000313" key="2">
    <source>
        <dbReference type="EMBL" id="KAK6996512.1"/>
    </source>
</evidence>
<gene>
    <name evidence="2" type="ORF">R3P38DRAFT_2565570</name>
</gene>
<name>A0AAV9ZZB9_9AGAR</name>
<feature type="transmembrane region" description="Helical" evidence="1">
    <location>
        <begin position="136"/>
        <end position="161"/>
    </location>
</feature>
<reference evidence="2 3" key="1">
    <citation type="journal article" date="2024" name="J Genomics">
        <title>Draft genome sequencing and assembly of Favolaschia claudopus CIRM-BRFM 2984 isolated from oak limbs.</title>
        <authorList>
            <person name="Navarro D."/>
            <person name="Drula E."/>
            <person name="Chaduli D."/>
            <person name="Cazenave R."/>
            <person name="Ahrendt S."/>
            <person name="Wang J."/>
            <person name="Lipzen A."/>
            <person name="Daum C."/>
            <person name="Barry K."/>
            <person name="Grigoriev I.V."/>
            <person name="Favel A."/>
            <person name="Rosso M.N."/>
            <person name="Martin F."/>
        </authorList>
    </citation>
    <scope>NUCLEOTIDE SEQUENCE [LARGE SCALE GENOMIC DNA]</scope>
    <source>
        <strain evidence="2 3">CIRM-BRFM 2984</strain>
    </source>
</reference>
<comment type="caution">
    <text evidence="2">The sequence shown here is derived from an EMBL/GenBank/DDBJ whole genome shotgun (WGS) entry which is preliminary data.</text>
</comment>
<dbReference type="EMBL" id="JAWWNJ010000097">
    <property type="protein sequence ID" value="KAK6996512.1"/>
    <property type="molecule type" value="Genomic_DNA"/>
</dbReference>
<protein>
    <submittedName>
        <fullName evidence="2">Uncharacterized protein</fullName>
    </submittedName>
</protein>
<feature type="transmembrane region" description="Helical" evidence="1">
    <location>
        <begin position="104"/>
        <end position="124"/>
    </location>
</feature>
<keyword evidence="1" id="KW-0472">Membrane</keyword>
<proteinExistence type="predicted"/>
<organism evidence="2 3">
    <name type="scientific">Favolaschia claudopus</name>
    <dbReference type="NCBI Taxonomy" id="2862362"/>
    <lineage>
        <taxon>Eukaryota</taxon>
        <taxon>Fungi</taxon>
        <taxon>Dikarya</taxon>
        <taxon>Basidiomycota</taxon>
        <taxon>Agaricomycotina</taxon>
        <taxon>Agaricomycetes</taxon>
        <taxon>Agaricomycetidae</taxon>
        <taxon>Agaricales</taxon>
        <taxon>Marasmiineae</taxon>
        <taxon>Mycenaceae</taxon>
        <taxon>Favolaschia</taxon>
    </lineage>
</organism>
<keyword evidence="3" id="KW-1185">Reference proteome</keyword>
<keyword evidence="1" id="KW-0812">Transmembrane</keyword>
<evidence type="ECO:0000313" key="3">
    <source>
        <dbReference type="Proteomes" id="UP001362999"/>
    </source>
</evidence>
<sequence>MAAASLDPNEASNLTSGLTSILACMIPVLAFAYIAGVLWTLDYRNRRRLPLDKAPPTSHRYAPIVYAFMVITSLVEVAISSWVLLQYSLQGNYPNPETRSGVRLVLFSACWTSVTAGAFTILFVHPRWTKHPICSVGSQSIWILLTWTFWLASALVLNHAIPRLFASDMCQQLIYCGHIRAIFVLFFTVGLVAMAFLAWRLAREVWHPAPVRSNQTA</sequence>
<keyword evidence="1" id="KW-1133">Transmembrane helix</keyword>
<evidence type="ECO:0000256" key="1">
    <source>
        <dbReference type="SAM" id="Phobius"/>
    </source>
</evidence>
<feature type="transmembrane region" description="Helical" evidence="1">
    <location>
        <begin position="181"/>
        <end position="202"/>
    </location>
</feature>